<keyword evidence="8" id="KW-1185">Reference proteome</keyword>
<dbReference type="PANTHER" id="PTHR30096">
    <property type="entry name" value="4,5-DOPA DIOXYGENASE EXTRADIOL-LIKE PROTEIN"/>
    <property type="match status" value="1"/>
</dbReference>
<dbReference type="InterPro" id="IPR004183">
    <property type="entry name" value="Xdiol_dOase_suB"/>
</dbReference>
<gene>
    <name evidence="7" type="ORF">C7441_102424</name>
</gene>
<keyword evidence="4" id="KW-0862">Zinc</keyword>
<dbReference type="EMBL" id="QGGG01000002">
    <property type="protein sequence ID" value="PWJ85974.1"/>
    <property type="molecule type" value="Genomic_DNA"/>
</dbReference>
<evidence type="ECO:0000256" key="4">
    <source>
        <dbReference type="ARBA" id="ARBA00022833"/>
    </source>
</evidence>
<dbReference type="PANTHER" id="PTHR30096:SF0">
    <property type="entry name" value="4,5-DOPA DIOXYGENASE EXTRADIOL-LIKE PROTEIN"/>
    <property type="match status" value="1"/>
</dbReference>
<evidence type="ECO:0000256" key="3">
    <source>
        <dbReference type="ARBA" id="ARBA00022723"/>
    </source>
</evidence>
<dbReference type="OrthoDB" id="9790889at2"/>
<comment type="similarity">
    <text evidence="2">Belongs to the DODA-type extradiol aromatic ring-opening dioxygenase family.</text>
</comment>
<dbReference type="Gene3D" id="3.40.830.10">
    <property type="entry name" value="LigB-like"/>
    <property type="match status" value="1"/>
</dbReference>
<dbReference type="InterPro" id="IPR014436">
    <property type="entry name" value="Extradiol_dOase_DODA"/>
</dbReference>
<proteinExistence type="inferred from homology"/>
<dbReference type="SUPFAM" id="SSF53213">
    <property type="entry name" value="LigB-like"/>
    <property type="match status" value="1"/>
</dbReference>
<keyword evidence="5" id="KW-0560">Oxidoreductase</keyword>
<dbReference type="RefSeq" id="WP_109611876.1">
    <property type="nucleotide sequence ID" value="NZ_QGGG01000002.1"/>
</dbReference>
<protein>
    <submittedName>
        <fullName evidence="7">4,5-DOPA dioxygenase extradiol</fullName>
    </submittedName>
</protein>
<reference evidence="7 8" key="1">
    <citation type="submission" date="2018-05" db="EMBL/GenBank/DDBJ databases">
        <title>Genomic Encyclopedia of Type Strains, Phase IV (KMG-IV): sequencing the most valuable type-strain genomes for metagenomic binning, comparative biology and taxonomic classification.</title>
        <authorList>
            <person name="Goeker M."/>
        </authorList>
    </citation>
    <scope>NUCLEOTIDE SEQUENCE [LARGE SCALE GENOMIC DNA]</scope>
    <source>
        <strain evidence="7 8">DSM 6986</strain>
    </source>
</reference>
<evidence type="ECO:0000256" key="1">
    <source>
        <dbReference type="ARBA" id="ARBA00001947"/>
    </source>
</evidence>
<dbReference type="GO" id="GO:0008198">
    <property type="term" value="F:ferrous iron binding"/>
    <property type="evidence" value="ECO:0007669"/>
    <property type="project" value="InterPro"/>
</dbReference>
<accession>A0A316CV59</accession>
<dbReference type="GO" id="GO:0016702">
    <property type="term" value="F:oxidoreductase activity, acting on single donors with incorporation of molecular oxygen, incorporation of two atoms of oxygen"/>
    <property type="evidence" value="ECO:0007669"/>
    <property type="project" value="UniProtKB-ARBA"/>
</dbReference>
<dbReference type="Pfam" id="PF02900">
    <property type="entry name" value="LigB"/>
    <property type="match status" value="1"/>
</dbReference>
<keyword evidence="3" id="KW-0479">Metal-binding</keyword>
<dbReference type="Proteomes" id="UP000245396">
    <property type="component" value="Unassembled WGS sequence"/>
</dbReference>
<dbReference type="GO" id="GO:0008270">
    <property type="term" value="F:zinc ion binding"/>
    <property type="evidence" value="ECO:0007669"/>
    <property type="project" value="InterPro"/>
</dbReference>
<sequence length="265" mass="29172">MATMPTLFISHGGPSIVISDTPARHYLETVSSLVPRPKAIVIVSAHFETHGVTVVTDPKPEMIYDFRGFAPELYEMVYSAPGEPALAERVLELLEKAGLSPSRLGKRGYDHGTWTPMKLAFPEADIPIVQVSIDPARDACWHYALGRALAPLREEGVLLVGSGHVTHNLRAYFSVLRQGAEVDPALAGKVTAFTDWFAERFAASDLRALLDWKNSAPFPADNHPTDEHLMPIFFAYGAAGEQPKAERVHNSVDNGFFANDSYLFR</sequence>
<evidence type="ECO:0000313" key="8">
    <source>
        <dbReference type="Proteomes" id="UP000245396"/>
    </source>
</evidence>
<organism evidence="7 8">
    <name type="scientific">Pseudaminobacter salicylatoxidans</name>
    <dbReference type="NCBI Taxonomy" id="93369"/>
    <lineage>
        <taxon>Bacteria</taxon>
        <taxon>Pseudomonadati</taxon>
        <taxon>Pseudomonadota</taxon>
        <taxon>Alphaproteobacteria</taxon>
        <taxon>Hyphomicrobiales</taxon>
        <taxon>Phyllobacteriaceae</taxon>
        <taxon>Pseudaminobacter</taxon>
    </lineage>
</organism>
<feature type="domain" description="Extradiol ring-cleavage dioxygenase class III enzyme subunit B" evidence="6">
    <location>
        <begin position="35"/>
        <end position="253"/>
    </location>
</feature>
<evidence type="ECO:0000313" key="7">
    <source>
        <dbReference type="EMBL" id="PWJ85974.1"/>
    </source>
</evidence>
<name>A0A316CV59_PSESE</name>
<evidence type="ECO:0000256" key="2">
    <source>
        <dbReference type="ARBA" id="ARBA00007581"/>
    </source>
</evidence>
<dbReference type="PIRSF" id="PIRSF006157">
    <property type="entry name" value="Doxgns_DODA"/>
    <property type="match status" value="1"/>
</dbReference>
<dbReference type="STRING" id="1192868.GCA_000304395_03660"/>
<dbReference type="AlphaFoldDB" id="A0A316CV59"/>
<comment type="cofactor">
    <cofactor evidence="1">
        <name>Zn(2+)</name>
        <dbReference type="ChEBI" id="CHEBI:29105"/>
    </cofactor>
</comment>
<dbReference type="CDD" id="cd07363">
    <property type="entry name" value="45_DOPA_Dioxygenase"/>
    <property type="match status" value="1"/>
</dbReference>
<comment type="caution">
    <text evidence="7">The sequence shown here is derived from an EMBL/GenBank/DDBJ whole genome shotgun (WGS) entry which is preliminary data.</text>
</comment>
<evidence type="ECO:0000256" key="5">
    <source>
        <dbReference type="ARBA" id="ARBA00023002"/>
    </source>
</evidence>
<keyword evidence="7" id="KW-0223">Dioxygenase</keyword>
<evidence type="ECO:0000259" key="6">
    <source>
        <dbReference type="Pfam" id="PF02900"/>
    </source>
</evidence>